<keyword evidence="3" id="KW-1185">Reference proteome</keyword>
<feature type="signal peptide" evidence="1">
    <location>
        <begin position="1"/>
        <end position="18"/>
    </location>
</feature>
<dbReference type="RefSeq" id="XP_033599049.1">
    <property type="nucleotide sequence ID" value="XM_033744299.1"/>
</dbReference>
<evidence type="ECO:0000313" key="3">
    <source>
        <dbReference type="Proteomes" id="UP000799437"/>
    </source>
</evidence>
<dbReference type="GeneID" id="54485353"/>
<proteinExistence type="predicted"/>
<gene>
    <name evidence="2" type="ORF">EJ05DRAFT_477713</name>
</gene>
<reference evidence="2" key="1">
    <citation type="journal article" date="2020" name="Stud. Mycol.">
        <title>101 Dothideomycetes genomes: a test case for predicting lifestyles and emergence of pathogens.</title>
        <authorList>
            <person name="Haridas S."/>
            <person name="Albert R."/>
            <person name="Binder M."/>
            <person name="Bloem J."/>
            <person name="Labutti K."/>
            <person name="Salamov A."/>
            <person name="Andreopoulos B."/>
            <person name="Baker S."/>
            <person name="Barry K."/>
            <person name="Bills G."/>
            <person name="Bluhm B."/>
            <person name="Cannon C."/>
            <person name="Castanera R."/>
            <person name="Culley D."/>
            <person name="Daum C."/>
            <person name="Ezra D."/>
            <person name="Gonzalez J."/>
            <person name="Henrissat B."/>
            <person name="Kuo A."/>
            <person name="Liang C."/>
            <person name="Lipzen A."/>
            <person name="Lutzoni F."/>
            <person name="Magnuson J."/>
            <person name="Mondo S."/>
            <person name="Nolan M."/>
            <person name="Ohm R."/>
            <person name="Pangilinan J."/>
            <person name="Park H.-J."/>
            <person name="Ramirez L."/>
            <person name="Alfaro M."/>
            <person name="Sun H."/>
            <person name="Tritt A."/>
            <person name="Yoshinaga Y."/>
            <person name="Zwiers L.-H."/>
            <person name="Turgeon B."/>
            <person name="Goodwin S."/>
            <person name="Spatafora J."/>
            <person name="Crous P."/>
            <person name="Grigoriev I."/>
        </authorList>
    </citation>
    <scope>NUCLEOTIDE SEQUENCE</scope>
    <source>
        <strain evidence="2">CBS 121739</strain>
    </source>
</reference>
<organism evidence="2 3">
    <name type="scientific">Pseudovirgaria hyperparasitica</name>
    <dbReference type="NCBI Taxonomy" id="470096"/>
    <lineage>
        <taxon>Eukaryota</taxon>
        <taxon>Fungi</taxon>
        <taxon>Dikarya</taxon>
        <taxon>Ascomycota</taxon>
        <taxon>Pezizomycotina</taxon>
        <taxon>Dothideomycetes</taxon>
        <taxon>Dothideomycetes incertae sedis</taxon>
        <taxon>Acrospermales</taxon>
        <taxon>Acrospermaceae</taxon>
        <taxon>Pseudovirgaria</taxon>
    </lineage>
</organism>
<keyword evidence="1" id="KW-0732">Signal</keyword>
<feature type="chain" id="PRO_5025691153" evidence="1">
    <location>
        <begin position="19"/>
        <end position="120"/>
    </location>
</feature>
<protein>
    <submittedName>
        <fullName evidence="2">Uncharacterized protein</fullName>
    </submittedName>
</protein>
<evidence type="ECO:0000256" key="1">
    <source>
        <dbReference type="SAM" id="SignalP"/>
    </source>
</evidence>
<sequence length="120" mass="12830">MSPSSLFLTLFLSTLSSAYILTHYAGPGCRSQSLGRTEVAVDPAGPPCHQEFAGTAASLIVAPNENDDDFGSVVVFFTGDDCKPSDIINFDDEGCMTGNYGSFQVWDLWKVDGLQTPVLS</sequence>
<dbReference type="Proteomes" id="UP000799437">
    <property type="component" value="Unassembled WGS sequence"/>
</dbReference>
<dbReference type="OrthoDB" id="2129288at2759"/>
<dbReference type="AlphaFoldDB" id="A0A6A6W107"/>
<name>A0A6A6W107_9PEZI</name>
<evidence type="ECO:0000313" key="2">
    <source>
        <dbReference type="EMBL" id="KAF2756598.1"/>
    </source>
</evidence>
<accession>A0A6A6W107</accession>
<dbReference type="EMBL" id="ML996575">
    <property type="protein sequence ID" value="KAF2756598.1"/>
    <property type="molecule type" value="Genomic_DNA"/>
</dbReference>